<proteinExistence type="inferred from homology"/>
<dbReference type="Pfam" id="PF16589">
    <property type="entry name" value="BRCT_2"/>
    <property type="match status" value="1"/>
</dbReference>
<dbReference type="PANTHER" id="PTHR16466">
    <property type="entry name" value="TELOMERE REPEAT-BINDING FACTOR 2-INTERACTING PROTEIN 1"/>
    <property type="match status" value="1"/>
</dbReference>
<evidence type="ECO:0000313" key="5">
    <source>
        <dbReference type="Ensembl" id="ENSCCRP00020090140.1"/>
    </source>
</evidence>
<comment type="function">
    <text evidence="2">Acts both as a regulator of telomere function and as a transcription regulator. Involved in the regulation of telomere length and protection as a component of the shelterin complex (telosome). Does not bind DNA directly: recruited to telomeric double-stranded 5'-TTAGGG-3' repeats via its interaction with terf2. Independently of its function in telomeres, also acts as a transcription regulator: recruited to extratelomeric 5'-TTAGGG-3' sites via its association with terf2 or other factors, and regulates gene expression.</text>
</comment>
<dbReference type="SUPFAM" id="SSF52113">
    <property type="entry name" value="BRCT domain"/>
    <property type="match status" value="1"/>
</dbReference>
<keyword evidence="2" id="KW-0158">Chromosome</keyword>
<dbReference type="PANTHER" id="PTHR16466:SF6">
    <property type="entry name" value="TELOMERIC REPEAT-BINDING FACTOR 2-INTERACTING PROTEIN 1"/>
    <property type="match status" value="1"/>
</dbReference>
<feature type="region of interest" description="Disordered" evidence="3">
    <location>
        <begin position="109"/>
        <end position="146"/>
    </location>
</feature>
<dbReference type="GO" id="GO:0042162">
    <property type="term" value="F:telomeric DNA binding"/>
    <property type="evidence" value="ECO:0007669"/>
    <property type="project" value="TreeGrafter"/>
</dbReference>
<protein>
    <recommendedName>
        <fullName evidence="2">Telomeric repeat-binding factor 2-interacting protein 1</fullName>
        <shortName evidence="2">TERF2-interacting telomeric protein 1</shortName>
    </recommendedName>
    <alternativeName>
        <fullName evidence="2">Repressor/activator protein 1 homolog</fullName>
    </alternativeName>
</protein>
<dbReference type="GO" id="GO:0031848">
    <property type="term" value="P:protection from non-homologous end joining at telomere"/>
    <property type="evidence" value="ECO:0007669"/>
    <property type="project" value="TreeGrafter"/>
</dbReference>
<evidence type="ECO:0000256" key="2">
    <source>
        <dbReference type="RuleBase" id="RU367107"/>
    </source>
</evidence>
<keyword evidence="1 2" id="KW-0539">Nucleus</keyword>
<evidence type="ECO:0000259" key="4">
    <source>
        <dbReference type="Pfam" id="PF16589"/>
    </source>
</evidence>
<dbReference type="InterPro" id="IPR039595">
    <property type="entry name" value="TE2IP/Rap1"/>
</dbReference>
<keyword evidence="2" id="KW-0779">Telomere</keyword>
<comment type="similarity">
    <text evidence="2">Belongs to the RAP1 family.</text>
</comment>
<keyword evidence="2" id="KW-0010">Activator</keyword>
<name>A0A8C2J4Y9_CYPCA</name>
<sequence length="146" mass="16144">PYPLVSRIKDPEVPDISPVLFLDTSGQSMRFYVRPGPTKTQLYPLVTNGGGTLCRNQEPGAILLIDPGDATTVTASSGQKYISTRYVTDCVEQKLQLNLDDYEISVGPSTLQESRRRPQAVTVRTSLPSRSENKTHQSLKCPKHLD</sequence>
<keyword evidence="2" id="KW-0805">Transcription regulation</keyword>
<organism evidence="5 6">
    <name type="scientific">Cyprinus carpio</name>
    <name type="common">Common carp</name>
    <dbReference type="NCBI Taxonomy" id="7962"/>
    <lineage>
        <taxon>Eukaryota</taxon>
        <taxon>Metazoa</taxon>
        <taxon>Chordata</taxon>
        <taxon>Craniata</taxon>
        <taxon>Vertebrata</taxon>
        <taxon>Euteleostomi</taxon>
        <taxon>Actinopterygii</taxon>
        <taxon>Neopterygii</taxon>
        <taxon>Teleostei</taxon>
        <taxon>Ostariophysi</taxon>
        <taxon>Cypriniformes</taxon>
        <taxon>Cyprinidae</taxon>
        <taxon>Cyprininae</taxon>
        <taxon>Cyprinus</taxon>
    </lineage>
</organism>
<dbReference type="InterPro" id="IPR001357">
    <property type="entry name" value="BRCT_dom"/>
</dbReference>
<dbReference type="Gene3D" id="3.40.50.10190">
    <property type="entry name" value="BRCT domain"/>
    <property type="match status" value="1"/>
</dbReference>
<dbReference type="GO" id="GO:0010833">
    <property type="term" value="P:telomere maintenance via telomere lengthening"/>
    <property type="evidence" value="ECO:0007669"/>
    <property type="project" value="UniProtKB-UniRule"/>
</dbReference>
<comment type="subunit">
    <text evidence="2">Homodimer.</text>
</comment>
<dbReference type="GO" id="GO:0070187">
    <property type="term" value="C:shelterin complex"/>
    <property type="evidence" value="ECO:0007669"/>
    <property type="project" value="TreeGrafter"/>
</dbReference>
<evidence type="ECO:0000256" key="1">
    <source>
        <dbReference type="ARBA" id="ARBA00023242"/>
    </source>
</evidence>
<comment type="subcellular location">
    <subcellularLocation>
        <location evidence="2">Nucleus</location>
    </subcellularLocation>
    <subcellularLocation>
        <location evidence="2">Chromosome</location>
        <location evidence="2">Telomere</location>
    </subcellularLocation>
</comment>
<dbReference type="Ensembl" id="ENSCCRT00020098532.1">
    <property type="protein sequence ID" value="ENSCCRP00020090140.1"/>
    <property type="gene ID" value="ENSCCRG00020041331.1"/>
</dbReference>
<reference evidence="5" key="1">
    <citation type="submission" date="2025-08" db="UniProtKB">
        <authorList>
            <consortium name="Ensembl"/>
        </authorList>
    </citation>
    <scope>IDENTIFICATION</scope>
</reference>
<dbReference type="Proteomes" id="UP000694701">
    <property type="component" value="Unplaced"/>
</dbReference>
<evidence type="ECO:0000313" key="6">
    <source>
        <dbReference type="Proteomes" id="UP000694701"/>
    </source>
</evidence>
<dbReference type="AlphaFoldDB" id="A0A8C2J4Y9"/>
<evidence type="ECO:0000256" key="3">
    <source>
        <dbReference type="SAM" id="MobiDB-lite"/>
    </source>
</evidence>
<dbReference type="InterPro" id="IPR036420">
    <property type="entry name" value="BRCT_dom_sf"/>
</dbReference>
<accession>A0A8C2J4Y9</accession>
<feature type="domain" description="BRCT" evidence="4">
    <location>
        <begin position="23"/>
        <end position="103"/>
    </location>
</feature>
<keyword evidence="2" id="KW-0804">Transcription</keyword>
<dbReference type="GO" id="GO:0006355">
    <property type="term" value="P:regulation of DNA-templated transcription"/>
    <property type="evidence" value="ECO:0007669"/>
    <property type="project" value="UniProtKB-UniRule"/>
</dbReference>